<evidence type="ECO:0000256" key="4">
    <source>
        <dbReference type="ARBA" id="ARBA00023136"/>
    </source>
</evidence>
<evidence type="ECO:0000256" key="5">
    <source>
        <dbReference type="SAM" id="Phobius"/>
    </source>
</evidence>
<sequence length="85" mass="9568">MYGLLAIFSIIFPVHFFMEGRPGQAILYWLTGGGLGIWWLIEIFTVWGRTGRHNEDAAISVLRDMKIMNSGNSNPTVIIDQRVTG</sequence>
<dbReference type="KEGG" id="yti:FNA67_03895"/>
<name>A0A5B9DWI4_9HYPH</name>
<evidence type="ECO:0000256" key="2">
    <source>
        <dbReference type="ARBA" id="ARBA00022692"/>
    </source>
</evidence>
<dbReference type="EMBL" id="CP041690">
    <property type="protein sequence ID" value="QEE22688.1"/>
    <property type="molecule type" value="Genomic_DNA"/>
</dbReference>
<organism evidence="7 8">
    <name type="scientific">Paradevosia tibetensis</name>
    <dbReference type="NCBI Taxonomy" id="1447062"/>
    <lineage>
        <taxon>Bacteria</taxon>
        <taxon>Pseudomonadati</taxon>
        <taxon>Pseudomonadota</taxon>
        <taxon>Alphaproteobacteria</taxon>
        <taxon>Hyphomicrobiales</taxon>
        <taxon>Devosiaceae</taxon>
        <taxon>Paradevosia</taxon>
    </lineage>
</organism>
<dbReference type="InterPro" id="IPR007829">
    <property type="entry name" value="TM2"/>
</dbReference>
<evidence type="ECO:0000259" key="6">
    <source>
        <dbReference type="Pfam" id="PF05154"/>
    </source>
</evidence>
<reference evidence="7 8" key="1">
    <citation type="journal article" date="2015" name="Int. J. Syst. Evol. Microbiol.">
        <title>Youhaiella tibetensis gen. nov., sp. nov., isolated from subsurface sediment.</title>
        <authorList>
            <person name="Wang Y.X."/>
            <person name="Huang F.Q."/>
            <person name="Nogi Y."/>
            <person name="Pang S.J."/>
            <person name="Wang P.K."/>
            <person name="Lv J."/>
        </authorList>
    </citation>
    <scope>NUCLEOTIDE SEQUENCE [LARGE SCALE GENOMIC DNA]</scope>
    <source>
        <strain evidence="8">fig4</strain>
    </source>
</reference>
<feature type="transmembrane region" description="Helical" evidence="5">
    <location>
        <begin position="26"/>
        <end position="47"/>
    </location>
</feature>
<evidence type="ECO:0000256" key="1">
    <source>
        <dbReference type="ARBA" id="ARBA00004141"/>
    </source>
</evidence>
<dbReference type="AlphaFoldDB" id="A0A5B9DWI4"/>
<keyword evidence="2 5" id="KW-0812">Transmembrane</keyword>
<accession>A0A5B9DWI4</accession>
<dbReference type="GO" id="GO:0016020">
    <property type="term" value="C:membrane"/>
    <property type="evidence" value="ECO:0007669"/>
    <property type="project" value="UniProtKB-SubCell"/>
</dbReference>
<evidence type="ECO:0000256" key="3">
    <source>
        <dbReference type="ARBA" id="ARBA00022989"/>
    </source>
</evidence>
<keyword evidence="8" id="KW-1185">Reference proteome</keyword>
<dbReference type="Proteomes" id="UP000321062">
    <property type="component" value="Chromosome"/>
</dbReference>
<keyword evidence="3 5" id="KW-1133">Transmembrane helix</keyword>
<keyword evidence="4 5" id="KW-0472">Membrane</keyword>
<evidence type="ECO:0000313" key="8">
    <source>
        <dbReference type="Proteomes" id="UP000321062"/>
    </source>
</evidence>
<feature type="domain" description="TM2" evidence="6">
    <location>
        <begin position="2"/>
        <end position="44"/>
    </location>
</feature>
<gene>
    <name evidence="7" type="ORF">FNA67_03895</name>
</gene>
<proteinExistence type="predicted"/>
<dbReference type="Pfam" id="PF05154">
    <property type="entry name" value="TM2"/>
    <property type="match status" value="1"/>
</dbReference>
<comment type="subcellular location">
    <subcellularLocation>
        <location evidence="1">Membrane</location>
        <topology evidence="1">Multi-pass membrane protein</topology>
    </subcellularLocation>
</comment>
<protein>
    <submittedName>
        <fullName evidence="7">TM2 domain-containing protein</fullName>
    </submittedName>
</protein>
<evidence type="ECO:0000313" key="7">
    <source>
        <dbReference type="EMBL" id="QEE22688.1"/>
    </source>
</evidence>